<sequence length="338" mass="36805">MAEGRLRIATFNLENLGVAAEGRGALDQRLPLLRAQLQRLRADVLCLQEVDAQRPPPESTSRSTPPSKPRSRQLEALQSLLAESGYAGFDHAVSLDRSGKRPADKHNLVVLSRWPLISWESLHHRLVPPPRLQYATALPPSAEASPVTWDRPLLRASLRLPDGPLLHIVNLHLRAPLAAPVPGQRRRGGGWQSLGGWAEGFYLASLKRSGQALEARLLVEELLALDNEALVLVAGDMNAGENEPPLRILRGAAADVETPDLAGGELTPLTRSLSQDRRYSVLHDGRAALYDHLLASASLTARFRHCEIHNEALHDEGALPPGSPQSFHAPLVAEFALA</sequence>
<dbReference type="EMBL" id="JARHUD010000003">
    <property type="protein sequence ID" value="MDF2095475.1"/>
    <property type="molecule type" value="Genomic_DNA"/>
</dbReference>
<protein>
    <submittedName>
        <fullName evidence="3">Endonuclease/exonuclease/phosphatase family protein</fullName>
    </submittedName>
</protein>
<proteinExistence type="predicted"/>
<dbReference type="Pfam" id="PF03372">
    <property type="entry name" value="Exo_endo_phos"/>
    <property type="match status" value="1"/>
</dbReference>
<gene>
    <name evidence="3" type="ORF">P2G67_05760</name>
</gene>
<keyword evidence="3" id="KW-0255">Endonuclease</keyword>
<name>A0ABT5YKK4_9PROT</name>
<dbReference type="GO" id="GO:0004519">
    <property type="term" value="F:endonuclease activity"/>
    <property type="evidence" value="ECO:0007669"/>
    <property type="project" value="UniProtKB-KW"/>
</dbReference>
<evidence type="ECO:0000313" key="4">
    <source>
        <dbReference type="Proteomes" id="UP001215503"/>
    </source>
</evidence>
<dbReference type="InterPro" id="IPR005135">
    <property type="entry name" value="Endo/exonuclease/phosphatase"/>
</dbReference>
<keyword evidence="4" id="KW-1185">Reference proteome</keyword>
<dbReference type="PANTHER" id="PTHR42834:SF1">
    <property type="entry name" value="ENDONUCLEASE_EXONUCLEASE_PHOSPHATASE FAMILY PROTEIN (AFU_ORTHOLOGUE AFUA_3G09210)"/>
    <property type="match status" value="1"/>
</dbReference>
<reference evidence="3 4" key="1">
    <citation type="submission" date="2023-03" db="EMBL/GenBank/DDBJ databases">
        <title>Fodinicurvata sp. CAU 1616 isolated from sea sendiment.</title>
        <authorList>
            <person name="Kim W."/>
        </authorList>
    </citation>
    <scope>NUCLEOTIDE SEQUENCE [LARGE SCALE GENOMIC DNA]</scope>
    <source>
        <strain evidence="3 4">CAU 1616</strain>
    </source>
</reference>
<dbReference type="SUPFAM" id="SSF56219">
    <property type="entry name" value="DNase I-like"/>
    <property type="match status" value="1"/>
</dbReference>
<evidence type="ECO:0000256" key="1">
    <source>
        <dbReference type="SAM" id="MobiDB-lite"/>
    </source>
</evidence>
<feature type="region of interest" description="Disordered" evidence="1">
    <location>
        <begin position="48"/>
        <end position="72"/>
    </location>
</feature>
<dbReference type="InterPro" id="IPR036691">
    <property type="entry name" value="Endo/exonu/phosph_ase_sf"/>
</dbReference>
<dbReference type="PANTHER" id="PTHR42834">
    <property type="entry name" value="ENDONUCLEASE/EXONUCLEASE/PHOSPHATASE FAMILY PROTEIN (AFU_ORTHOLOGUE AFUA_3G09210)"/>
    <property type="match status" value="1"/>
</dbReference>
<organism evidence="3 4">
    <name type="scientific">Aquibaculum arenosum</name>
    <dbReference type="NCBI Taxonomy" id="3032591"/>
    <lineage>
        <taxon>Bacteria</taxon>
        <taxon>Pseudomonadati</taxon>
        <taxon>Pseudomonadota</taxon>
        <taxon>Alphaproteobacteria</taxon>
        <taxon>Rhodospirillales</taxon>
        <taxon>Rhodovibrionaceae</taxon>
        <taxon>Aquibaculum</taxon>
    </lineage>
</organism>
<dbReference type="Proteomes" id="UP001215503">
    <property type="component" value="Unassembled WGS sequence"/>
</dbReference>
<comment type="caution">
    <text evidence="3">The sequence shown here is derived from an EMBL/GenBank/DDBJ whole genome shotgun (WGS) entry which is preliminary data.</text>
</comment>
<accession>A0ABT5YKK4</accession>
<evidence type="ECO:0000259" key="2">
    <source>
        <dbReference type="Pfam" id="PF03372"/>
    </source>
</evidence>
<evidence type="ECO:0000313" key="3">
    <source>
        <dbReference type="EMBL" id="MDF2095475.1"/>
    </source>
</evidence>
<dbReference type="Gene3D" id="3.60.10.10">
    <property type="entry name" value="Endonuclease/exonuclease/phosphatase"/>
    <property type="match status" value="1"/>
</dbReference>
<keyword evidence="3" id="KW-0378">Hydrolase</keyword>
<feature type="domain" description="Endonuclease/exonuclease/phosphatase" evidence="2">
    <location>
        <begin position="10"/>
        <end position="309"/>
    </location>
</feature>
<keyword evidence="3" id="KW-0540">Nuclease</keyword>
<dbReference type="RefSeq" id="WP_275820938.1">
    <property type="nucleotide sequence ID" value="NZ_JARHUD010000003.1"/>
</dbReference>